<comment type="caution">
    <text evidence="3">The sequence shown here is derived from an EMBL/GenBank/DDBJ whole genome shotgun (WGS) entry which is preliminary data.</text>
</comment>
<sequence length="95" mass="9898">MSILIVLFGLLSGCLLSVLVGIIGSSRRIGFGLAFLVSLIFTPLVGLIITLLTDPLPYGGQRWGCVGTFVAILGLLFLCAFLILLLAGGAVVAMF</sequence>
<dbReference type="AlphaFoldDB" id="A0A1Y3QXL7"/>
<gene>
    <name evidence="3" type="ORF">B5G41_03580</name>
    <name evidence="2" type="ORF">F2Y10_12010</name>
</gene>
<reference evidence="2 5" key="3">
    <citation type="journal article" date="2019" name="Nat. Med.">
        <title>A library of human gut bacterial isolates paired with longitudinal multiomics data enables mechanistic microbiome research.</title>
        <authorList>
            <person name="Poyet M."/>
            <person name="Groussin M."/>
            <person name="Gibbons S.M."/>
            <person name="Avila-Pacheco J."/>
            <person name="Jiang X."/>
            <person name="Kearney S.M."/>
            <person name="Perrotta A.R."/>
            <person name="Berdy B."/>
            <person name="Zhao S."/>
            <person name="Lieberman T.D."/>
            <person name="Swanson P.K."/>
            <person name="Smith M."/>
            <person name="Roesemann S."/>
            <person name="Alexander J.E."/>
            <person name="Rich S.A."/>
            <person name="Livny J."/>
            <person name="Vlamakis H."/>
            <person name="Clish C."/>
            <person name="Bullock K."/>
            <person name="Deik A."/>
            <person name="Scott J."/>
            <person name="Pierce K.A."/>
            <person name="Xavier R.J."/>
            <person name="Alm E.J."/>
        </authorList>
    </citation>
    <scope>NUCLEOTIDE SEQUENCE [LARGE SCALE GENOMIC DNA]</scope>
    <source>
        <strain evidence="2 5">BIOML-A266</strain>
    </source>
</reference>
<feature type="transmembrane region" description="Helical" evidence="1">
    <location>
        <begin position="65"/>
        <end position="93"/>
    </location>
</feature>
<evidence type="ECO:0000313" key="4">
    <source>
        <dbReference type="Proteomes" id="UP000195772"/>
    </source>
</evidence>
<name>A0A1Y3QXL7_9BACT</name>
<dbReference type="EMBL" id="VVXH01000012">
    <property type="protein sequence ID" value="KAA2377085.1"/>
    <property type="molecule type" value="Genomic_DNA"/>
</dbReference>
<accession>A0A1Y3QXL7</accession>
<protein>
    <submittedName>
        <fullName evidence="3">Uncharacterized protein</fullName>
    </submittedName>
</protein>
<evidence type="ECO:0000313" key="3">
    <source>
        <dbReference type="EMBL" id="OUN04404.1"/>
    </source>
</evidence>
<dbReference type="RefSeq" id="WP_018694860.1">
    <property type="nucleotide sequence ID" value="NZ_AP025562.1"/>
</dbReference>
<evidence type="ECO:0000256" key="1">
    <source>
        <dbReference type="SAM" id="Phobius"/>
    </source>
</evidence>
<keyword evidence="1" id="KW-0472">Membrane</keyword>
<feature type="transmembrane region" description="Helical" evidence="1">
    <location>
        <begin position="31"/>
        <end position="53"/>
    </location>
</feature>
<evidence type="ECO:0000313" key="2">
    <source>
        <dbReference type="EMBL" id="KAA2377085.1"/>
    </source>
</evidence>
<organism evidence="3 4">
    <name type="scientific">Alistipes onderdonkii</name>
    <dbReference type="NCBI Taxonomy" id="328813"/>
    <lineage>
        <taxon>Bacteria</taxon>
        <taxon>Pseudomonadati</taxon>
        <taxon>Bacteroidota</taxon>
        <taxon>Bacteroidia</taxon>
        <taxon>Bacteroidales</taxon>
        <taxon>Rikenellaceae</taxon>
        <taxon>Alistipes</taxon>
    </lineage>
</organism>
<reference evidence="4" key="1">
    <citation type="submission" date="2017-04" db="EMBL/GenBank/DDBJ databases">
        <title>Function of individual gut microbiota members based on whole genome sequencing of pure cultures obtained from chicken caecum.</title>
        <authorList>
            <person name="Medvecky M."/>
            <person name="Cejkova D."/>
            <person name="Polansky O."/>
            <person name="Karasova D."/>
            <person name="Kubasova T."/>
            <person name="Cizek A."/>
            <person name="Rychlik I."/>
        </authorList>
    </citation>
    <scope>NUCLEOTIDE SEQUENCE [LARGE SCALE GENOMIC DNA]</scope>
    <source>
        <strain evidence="4">An90</strain>
    </source>
</reference>
<dbReference type="EMBL" id="NFHB01000002">
    <property type="protein sequence ID" value="OUN04404.1"/>
    <property type="molecule type" value="Genomic_DNA"/>
</dbReference>
<keyword evidence="1" id="KW-1133">Transmembrane helix</keyword>
<proteinExistence type="predicted"/>
<dbReference type="Proteomes" id="UP000195772">
    <property type="component" value="Unassembled WGS sequence"/>
</dbReference>
<keyword evidence="1" id="KW-0812">Transmembrane</keyword>
<dbReference type="Proteomes" id="UP000322940">
    <property type="component" value="Unassembled WGS sequence"/>
</dbReference>
<reference evidence="3" key="2">
    <citation type="journal article" date="2018" name="BMC Genomics">
        <title>Whole genome sequencing and function prediction of 133 gut anaerobes isolated from chicken caecum in pure cultures.</title>
        <authorList>
            <person name="Medvecky M."/>
            <person name="Cejkova D."/>
            <person name="Polansky O."/>
            <person name="Karasova D."/>
            <person name="Kubasova T."/>
            <person name="Cizek A."/>
            <person name="Rychlik I."/>
        </authorList>
    </citation>
    <scope>NUCLEOTIDE SEQUENCE</scope>
    <source>
        <strain evidence="3">An90</strain>
    </source>
</reference>
<evidence type="ECO:0000313" key="5">
    <source>
        <dbReference type="Proteomes" id="UP000322940"/>
    </source>
</evidence>
<dbReference type="OrthoDB" id="1004786at2"/>